<name>A0ABD6MY09_9PSED</name>
<reference evidence="1 2" key="1">
    <citation type="submission" date="2018-06" db="EMBL/GenBank/DDBJ databases">
        <title>Bacteria isolated from soil of Wuhan.</title>
        <authorList>
            <person name="Xiang W."/>
            <person name="Huang C."/>
        </authorList>
    </citation>
    <scope>NUCLEOTIDE SEQUENCE [LARGE SCALE GENOMIC DNA]</scope>
    <source>
        <strain evidence="2">xwS4</strain>
    </source>
</reference>
<sequence>MNAKSSFQALREPKTNEDVVQDIMNYSRYGALSQAFVMSALEVYSKGVVATPEAQLQTDFLPPGVWKGIAAEVLEKLQAGGYLGGGTAEPVIGEGAPSVVVLHAESGDVRTCYPADKQEDAITLWRSYVASGKKVSLIVE</sequence>
<comment type="caution">
    <text evidence="1">The sequence shown here is derived from an EMBL/GenBank/DDBJ whole genome shotgun (WGS) entry which is preliminary data.</text>
</comment>
<evidence type="ECO:0000313" key="2">
    <source>
        <dbReference type="Proteomes" id="UP000704738"/>
    </source>
</evidence>
<organism evidence="1 2">
    <name type="scientific">Pseudomonas hunanensis</name>
    <dbReference type="NCBI Taxonomy" id="1247546"/>
    <lineage>
        <taxon>Bacteria</taxon>
        <taxon>Pseudomonadati</taxon>
        <taxon>Pseudomonadota</taxon>
        <taxon>Gammaproteobacteria</taxon>
        <taxon>Pseudomonadales</taxon>
        <taxon>Pseudomonadaceae</taxon>
        <taxon>Pseudomonas</taxon>
    </lineage>
</organism>
<gene>
    <name evidence="1" type="ORF">DM819_06065</name>
</gene>
<protein>
    <submittedName>
        <fullName evidence="1">Uncharacterized protein</fullName>
    </submittedName>
</protein>
<evidence type="ECO:0000313" key="1">
    <source>
        <dbReference type="EMBL" id="NWL45448.1"/>
    </source>
</evidence>
<proteinExistence type="predicted"/>
<dbReference type="RefSeq" id="WP_179052554.1">
    <property type="nucleotide sequence ID" value="NZ_QJRE01000095.1"/>
</dbReference>
<dbReference type="AlphaFoldDB" id="A0ABD6MY09"/>
<accession>A0ABD6MY09</accession>
<dbReference type="Proteomes" id="UP000704738">
    <property type="component" value="Unassembled WGS sequence"/>
</dbReference>
<dbReference type="EMBL" id="QJRE01000095">
    <property type="protein sequence ID" value="NWL45448.1"/>
    <property type="molecule type" value="Genomic_DNA"/>
</dbReference>